<proteinExistence type="predicted"/>
<gene>
    <name evidence="1" type="ORF">MLD38_029495</name>
</gene>
<reference evidence="2" key="1">
    <citation type="journal article" date="2023" name="Front. Plant Sci.">
        <title>Chromosomal-level genome assembly of Melastoma candidum provides insights into trichome evolution.</title>
        <authorList>
            <person name="Zhong Y."/>
            <person name="Wu W."/>
            <person name="Sun C."/>
            <person name="Zou P."/>
            <person name="Liu Y."/>
            <person name="Dai S."/>
            <person name="Zhou R."/>
        </authorList>
    </citation>
    <scope>NUCLEOTIDE SEQUENCE [LARGE SCALE GENOMIC DNA]</scope>
</reference>
<sequence length="180" mass="20033">MRVVKLLKSSLVPLETILQSLQDTVVQQTNMQYSSKAVPGPKDNSHIFEAIGLLIGMEDVPLEMQSIYLSSLLAPLCQQVGLLVNSKLDEDPSKVASFQQIIWQSMLRGFNERLVMASRPAIGLMFKKTLDVLSQILVACPKIEPLRTKVMSFIHRMVDTLGVSVFPVLPKALEQLLSEI</sequence>
<comment type="caution">
    <text evidence="1">The sequence shown here is derived from an EMBL/GenBank/DDBJ whole genome shotgun (WGS) entry which is preliminary data.</text>
</comment>
<evidence type="ECO:0000313" key="2">
    <source>
        <dbReference type="Proteomes" id="UP001057402"/>
    </source>
</evidence>
<dbReference type="EMBL" id="CM042887">
    <property type="protein sequence ID" value="KAI4331298.1"/>
    <property type="molecule type" value="Genomic_DNA"/>
</dbReference>
<keyword evidence="2" id="KW-1185">Reference proteome</keyword>
<dbReference type="Proteomes" id="UP001057402">
    <property type="component" value="Chromosome 8"/>
</dbReference>
<organism evidence="1 2">
    <name type="scientific">Melastoma candidum</name>
    <dbReference type="NCBI Taxonomy" id="119954"/>
    <lineage>
        <taxon>Eukaryota</taxon>
        <taxon>Viridiplantae</taxon>
        <taxon>Streptophyta</taxon>
        <taxon>Embryophyta</taxon>
        <taxon>Tracheophyta</taxon>
        <taxon>Spermatophyta</taxon>
        <taxon>Magnoliopsida</taxon>
        <taxon>eudicotyledons</taxon>
        <taxon>Gunneridae</taxon>
        <taxon>Pentapetalae</taxon>
        <taxon>rosids</taxon>
        <taxon>malvids</taxon>
        <taxon>Myrtales</taxon>
        <taxon>Melastomataceae</taxon>
        <taxon>Melastomatoideae</taxon>
        <taxon>Melastomateae</taxon>
        <taxon>Melastoma</taxon>
    </lineage>
</organism>
<evidence type="ECO:0000313" key="1">
    <source>
        <dbReference type="EMBL" id="KAI4331298.1"/>
    </source>
</evidence>
<accession>A0ACB9N4B2</accession>
<name>A0ACB9N4B2_9MYRT</name>
<protein>
    <submittedName>
        <fullName evidence="1">Uncharacterized protein</fullName>
    </submittedName>
</protein>